<evidence type="ECO:0000259" key="16">
    <source>
        <dbReference type="PROSITE" id="PS50011"/>
    </source>
</evidence>
<dbReference type="SUPFAM" id="SSF56112">
    <property type="entry name" value="Protein kinase-like (PK-like)"/>
    <property type="match status" value="1"/>
</dbReference>
<dbReference type="GO" id="GO:0005829">
    <property type="term" value="C:cytosol"/>
    <property type="evidence" value="ECO:0007669"/>
    <property type="project" value="TreeGrafter"/>
</dbReference>
<evidence type="ECO:0000256" key="1">
    <source>
        <dbReference type="ARBA" id="ARBA00010630"/>
    </source>
</evidence>
<dbReference type="GO" id="GO:0016887">
    <property type="term" value="F:ATP hydrolysis activity"/>
    <property type="evidence" value="ECO:0007669"/>
    <property type="project" value="EnsemblFungi"/>
</dbReference>
<keyword evidence="18" id="KW-1185">Reference proteome</keyword>
<evidence type="ECO:0000313" key="17">
    <source>
        <dbReference type="EMBL" id="ODV92223.1"/>
    </source>
</evidence>
<keyword evidence="6" id="KW-0723">Serine/threonine-protein kinase</keyword>
<dbReference type="GO" id="GO:0045944">
    <property type="term" value="P:positive regulation of transcription by RNA polymerase II"/>
    <property type="evidence" value="ECO:0007669"/>
    <property type="project" value="EnsemblFungi"/>
</dbReference>
<comment type="similarity">
    <text evidence="1">Belongs to the protein kinase superfamily. BUD32 family.</text>
</comment>
<keyword evidence="7" id="KW-0808">Transferase</keyword>
<dbReference type="InterPro" id="IPR008266">
    <property type="entry name" value="Tyr_kinase_AS"/>
</dbReference>
<dbReference type="PANTHER" id="PTHR12209:SF0">
    <property type="entry name" value="EKC_KEOPS COMPLEX SUBUNIT TP53RK"/>
    <property type="match status" value="1"/>
</dbReference>
<dbReference type="GO" id="GO:0070525">
    <property type="term" value="P:tRNA threonylcarbamoyladenosine metabolic process"/>
    <property type="evidence" value="ECO:0007669"/>
    <property type="project" value="EnsemblFungi"/>
</dbReference>
<evidence type="ECO:0000256" key="3">
    <source>
        <dbReference type="ARBA" id="ARBA00012513"/>
    </source>
</evidence>
<evidence type="ECO:0000256" key="12">
    <source>
        <dbReference type="ARBA" id="ARBA00030980"/>
    </source>
</evidence>
<dbReference type="Gene3D" id="3.30.200.20">
    <property type="entry name" value="Phosphorylase Kinase, domain 1"/>
    <property type="match status" value="1"/>
</dbReference>
<sequence length="218" mass="25063">MNIDGDVISQGAEAIIYYCKEHPYLGSKIPCIVKYRPKKEYRHENLDTRLLKQRTLAEARILHRLFLSGIKAPKIYCIDSVNGIIWMEYIVGKTLKQWIWDSEEILPLSDILVVLNQLGSLLNNLHALDIIHGDLTTSNIMINPDNKIYLIDLGLGSHSSLVEDKAVDLYVLERAIRSTHPVYADTYIDYILQNYSAQQVIKRLKDVRLRGRKRSMIG</sequence>
<dbReference type="EC" id="2.7.11.1" evidence="3"/>
<evidence type="ECO:0000256" key="2">
    <source>
        <dbReference type="ARBA" id="ARBA00011534"/>
    </source>
</evidence>
<evidence type="ECO:0000313" key="18">
    <source>
        <dbReference type="Proteomes" id="UP000095023"/>
    </source>
</evidence>
<dbReference type="Proteomes" id="UP000095023">
    <property type="component" value="Unassembled WGS sequence"/>
</dbReference>
<dbReference type="PROSITE" id="PS00109">
    <property type="entry name" value="PROTEIN_KINASE_TYR"/>
    <property type="match status" value="1"/>
</dbReference>
<gene>
    <name evidence="17" type="ORF">CANCADRAFT_84102</name>
</gene>
<dbReference type="PANTHER" id="PTHR12209">
    <property type="entry name" value="NON-SPECIFIC SERINE/THREONINE PROTEIN KINASE"/>
    <property type="match status" value="1"/>
</dbReference>
<reference evidence="18" key="1">
    <citation type="submission" date="2016-02" db="EMBL/GenBank/DDBJ databases">
        <title>Comparative genomics of biotechnologically important yeasts.</title>
        <authorList>
            <consortium name="DOE Joint Genome Institute"/>
            <person name="Riley R."/>
            <person name="Haridas S."/>
            <person name="Wolfe K.H."/>
            <person name="Lopes M.R."/>
            <person name="Hittinger C.T."/>
            <person name="Goker M."/>
            <person name="Salamov A."/>
            <person name="Wisecaver J."/>
            <person name="Long T.M."/>
            <person name="Aerts A.L."/>
            <person name="Barry K."/>
            <person name="Choi C."/>
            <person name="Clum A."/>
            <person name="Coughlan A.Y."/>
            <person name="Deshpande S."/>
            <person name="Douglass A.P."/>
            <person name="Hanson S.J."/>
            <person name="Klenk H.-P."/>
            <person name="Labutti K."/>
            <person name="Lapidus A."/>
            <person name="Lindquist E."/>
            <person name="Lipzen A."/>
            <person name="Meier-Kolthoff J.P."/>
            <person name="Ohm R.A."/>
            <person name="Otillar R.P."/>
            <person name="Pangilinan J."/>
            <person name="Peng Y."/>
            <person name="Rokas A."/>
            <person name="Rosa C.A."/>
            <person name="Scheuner C."/>
            <person name="Sibirny A.A."/>
            <person name="Slot J.C."/>
            <person name="Stielow J.B."/>
            <person name="Sun H."/>
            <person name="Kurtzman C.P."/>
            <person name="Blackwell M."/>
            <person name="Jeffries T.W."/>
            <person name="Grigoriev I.V."/>
        </authorList>
    </citation>
    <scope>NUCLEOTIDE SEQUENCE [LARGE SCALE GENOMIC DNA]</scope>
    <source>
        <strain evidence="18">NRRL Y-17796</strain>
    </source>
</reference>
<evidence type="ECO:0000256" key="4">
    <source>
        <dbReference type="ARBA" id="ARBA00013948"/>
    </source>
</evidence>
<keyword evidence="8" id="KW-0819">tRNA processing</keyword>
<evidence type="ECO:0000256" key="8">
    <source>
        <dbReference type="ARBA" id="ARBA00022694"/>
    </source>
</evidence>
<keyword evidence="11" id="KW-0067">ATP-binding</keyword>
<feature type="domain" description="Protein kinase" evidence="16">
    <location>
        <begin position="2"/>
        <end position="218"/>
    </location>
</feature>
<protein>
    <recommendedName>
        <fullName evidence="5">EKC/KEOPS complex subunit BUD32</fullName>
        <ecNumber evidence="3">2.7.11.1</ecNumber>
    </recommendedName>
    <alternativeName>
        <fullName evidence="12 13">Atypical Serine/threonine protein kinase BUD32</fullName>
    </alternativeName>
    <alternativeName>
        <fullName evidence="4">EKC/KEOPS complex subunit bud32</fullName>
    </alternativeName>
</protein>
<dbReference type="PROSITE" id="PS50011">
    <property type="entry name" value="PROTEIN_KINASE_DOM"/>
    <property type="match status" value="1"/>
</dbReference>
<dbReference type="AlphaFoldDB" id="A0A1E4TKE8"/>
<dbReference type="NCBIfam" id="TIGR03724">
    <property type="entry name" value="arch_bud32"/>
    <property type="match status" value="1"/>
</dbReference>
<comment type="catalytic activity">
    <reaction evidence="15">
        <text>L-seryl-[protein] + ATP = O-phospho-L-seryl-[protein] + ADP + H(+)</text>
        <dbReference type="Rhea" id="RHEA:17989"/>
        <dbReference type="Rhea" id="RHEA-COMP:9863"/>
        <dbReference type="Rhea" id="RHEA-COMP:11604"/>
        <dbReference type="ChEBI" id="CHEBI:15378"/>
        <dbReference type="ChEBI" id="CHEBI:29999"/>
        <dbReference type="ChEBI" id="CHEBI:30616"/>
        <dbReference type="ChEBI" id="CHEBI:83421"/>
        <dbReference type="ChEBI" id="CHEBI:456216"/>
        <dbReference type="EC" id="2.7.11.1"/>
    </reaction>
</comment>
<dbReference type="GO" id="GO:0004674">
    <property type="term" value="F:protein serine/threonine kinase activity"/>
    <property type="evidence" value="ECO:0007669"/>
    <property type="project" value="UniProtKB-KW"/>
</dbReference>
<comment type="catalytic activity">
    <reaction evidence="14">
        <text>L-threonyl-[protein] + ATP = O-phospho-L-threonyl-[protein] + ADP + H(+)</text>
        <dbReference type="Rhea" id="RHEA:46608"/>
        <dbReference type="Rhea" id="RHEA-COMP:11060"/>
        <dbReference type="Rhea" id="RHEA-COMP:11605"/>
        <dbReference type="ChEBI" id="CHEBI:15378"/>
        <dbReference type="ChEBI" id="CHEBI:30013"/>
        <dbReference type="ChEBI" id="CHEBI:30616"/>
        <dbReference type="ChEBI" id="CHEBI:61977"/>
        <dbReference type="ChEBI" id="CHEBI:456216"/>
        <dbReference type="EC" id="2.7.11.1"/>
    </reaction>
</comment>
<dbReference type="FunFam" id="3.30.200.20:FF:000201">
    <property type="entry name" value="TP53-regulating kinase isoform X1"/>
    <property type="match status" value="1"/>
</dbReference>
<dbReference type="GO" id="GO:0000722">
    <property type="term" value="P:telomere maintenance via recombination"/>
    <property type="evidence" value="ECO:0007669"/>
    <property type="project" value="EnsemblFungi"/>
</dbReference>
<keyword evidence="10" id="KW-0418">Kinase</keyword>
<dbReference type="InterPro" id="IPR011009">
    <property type="entry name" value="Kinase-like_dom_sf"/>
</dbReference>
<dbReference type="GO" id="GO:0005524">
    <property type="term" value="F:ATP binding"/>
    <property type="evidence" value="ECO:0007669"/>
    <property type="project" value="UniProtKB-KW"/>
</dbReference>
<evidence type="ECO:0000256" key="13">
    <source>
        <dbReference type="ARBA" id="ARBA00033194"/>
    </source>
</evidence>
<evidence type="ECO:0000256" key="7">
    <source>
        <dbReference type="ARBA" id="ARBA00022679"/>
    </source>
</evidence>
<comment type="subunit">
    <text evidence="2">Component of the EKC/KEOPS complex composed of at least BUD32, CGI121, GON7, KAE1 and PCC1; the whole complex dimerizes.</text>
</comment>
<evidence type="ECO:0000256" key="15">
    <source>
        <dbReference type="ARBA" id="ARBA00048679"/>
    </source>
</evidence>
<dbReference type="GO" id="GO:0005634">
    <property type="term" value="C:nucleus"/>
    <property type="evidence" value="ECO:0007669"/>
    <property type="project" value="EnsemblFungi"/>
</dbReference>
<dbReference type="Gene3D" id="1.10.510.10">
    <property type="entry name" value="Transferase(Phosphotransferase) domain 1"/>
    <property type="match status" value="1"/>
</dbReference>
<dbReference type="GO" id="GO:0008033">
    <property type="term" value="P:tRNA processing"/>
    <property type="evidence" value="ECO:0007669"/>
    <property type="project" value="UniProtKB-KW"/>
</dbReference>
<name>A0A1E4TKE8_9ASCO</name>
<dbReference type="EMBL" id="KV453841">
    <property type="protein sequence ID" value="ODV92223.1"/>
    <property type="molecule type" value="Genomic_DNA"/>
</dbReference>
<evidence type="ECO:0000256" key="14">
    <source>
        <dbReference type="ARBA" id="ARBA00047899"/>
    </source>
</evidence>
<keyword evidence="9" id="KW-0547">Nucleotide-binding</keyword>
<evidence type="ECO:0000256" key="6">
    <source>
        <dbReference type="ARBA" id="ARBA00022527"/>
    </source>
</evidence>
<accession>A0A1E4TKE8</accession>
<dbReference type="OrthoDB" id="3399at2759"/>
<evidence type="ECO:0000256" key="5">
    <source>
        <dbReference type="ARBA" id="ARBA00019973"/>
    </source>
</evidence>
<dbReference type="InterPro" id="IPR022495">
    <property type="entry name" value="Bud32"/>
</dbReference>
<evidence type="ECO:0000256" key="11">
    <source>
        <dbReference type="ARBA" id="ARBA00022840"/>
    </source>
</evidence>
<dbReference type="InterPro" id="IPR000719">
    <property type="entry name" value="Prot_kinase_dom"/>
</dbReference>
<evidence type="ECO:0000256" key="10">
    <source>
        <dbReference type="ARBA" id="ARBA00022777"/>
    </source>
</evidence>
<organism evidence="17 18">
    <name type="scientific">Tortispora caseinolytica NRRL Y-17796</name>
    <dbReference type="NCBI Taxonomy" id="767744"/>
    <lineage>
        <taxon>Eukaryota</taxon>
        <taxon>Fungi</taxon>
        <taxon>Dikarya</taxon>
        <taxon>Ascomycota</taxon>
        <taxon>Saccharomycotina</taxon>
        <taxon>Trigonopsidomycetes</taxon>
        <taxon>Trigonopsidales</taxon>
        <taxon>Trigonopsidaceae</taxon>
        <taxon>Tortispora</taxon>
    </lineage>
</organism>
<dbReference type="GO" id="GO:0000408">
    <property type="term" value="C:EKC/KEOPS complex"/>
    <property type="evidence" value="ECO:0007669"/>
    <property type="project" value="EnsemblFungi"/>
</dbReference>
<proteinExistence type="inferred from homology"/>
<evidence type="ECO:0000256" key="9">
    <source>
        <dbReference type="ARBA" id="ARBA00022741"/>
    </source>
</evidence>
<dbReference type="SMART" id="SM00220">
    <property type="entry name" value="S_TKc"/>
    <property type="match status" value="1"/>
</dbReference>
<dbReference type="Pfam" id="PF00069">
    <property type="entry name" value="Pkinase"/>
    <property type="match status" value="1"/>
</dbReference>